<dbReference type="Gene3D" id="3.20.20.140">
    <property type="entry name" value="Metal-dependent hydrolases"/>
    <property type="match status" value="1"/>
</dbReference>
<keyword evidence="4" id="KW-1185">Reference proteome</keyword>
<keyword evidence="1" id="KW-0665">Pyrimidine biosynthesis</keyword>
<dbReference type="AlphaFoldDB" id="A0A4R5CJK4"/>
<name>A0A4R5CJK4_9FLAO</name>
<dbReference type="GO" id="GO:0004151">
    <property type="term" value="F:dihydroorotase activity"/>
    <property type="evidence" value="ECO:0007669"/>
    <property type="project" value="InterPro"/>
</dbReference>
<dbReference type="GO" id="GO:0005737">
    <property type="term" value="C:cytoplasm"/>
    <property type="evidence" value="ECO:0007669"/>
    <property type="project" value="TreeGrafter"/>
</dbReference>
<evidence type="ECO:0000256" key="1">
    <source>
        <dbReference type="ARBA" id="ARBA00022975"/>
    </source>
</evidence>
<protein>
    <submittedName>
        <fullName evidence="3">Dihydroorotase</fullName>
    </submittedName>
</protein>
<dbReference type="OrthoDB" id="9765462at2"/>
<evidence type="ECO:0000313" key="4">
    <source>
        <dbReference type="Proteomes" id="UP000295479"/>
    </source>
</evidence>
<proteinExistence type="predicted"/>
<sequence length="417" mass="45421">MKIIIREATIIDSESPFHNIKVDILIVDEVIKKIGTSIQNTENAEEVKLDNLHVSQGWFDSSVSLGEPGFEDRETIANGLNVAARSGFTAIALQPNSYPIIDNQSQINFVKSKSNGFATQLFPIGALTKGSEGKDMAELFDMKNAGAVAFGDYNKSLNNANLLKIALQYTQDFDGVVIAFAQDANIKGNGVANEGTVSTRLGLKGIPNLAEELQITRNLFLLEYTGGKLHIPTISTAKSVQLIKKAKAKGLNVTCSVSVHHLVLTDEKLENFDTRFKVSPPLRNEKDRKALLKGVLDNTIDMITSDHNPIDIEHKKMEFDMAKNGTIGLETAFGALLTVMPLDKIIGKLTLGKSVFGIENQSISEGKKANITLFTPEGKSVFNKKNILSKSKNSTFLGTEIKGKVYGIVNQGQLVLN</sequence>
<evidence type="ECO:0000313" key="3">
    <source>
        <dbReference type="EMBL" id="TDD98780.1"/>
    </source>
</evidence>
<dbReference type="Pfam" id="PF12890">
    <property type="entry name" value="DHOase"/>
    <property type="match status" value="1"/>
</dbReference>
<dbReference type="InterPro" id="IPR024403">
    <property type="entry name" value="DHOase_cat"/>
</dbReference>
<feature type="domain" description="Dihydroorotase catalytic" evidence="2">
    <location>
        <begin position="57"/>
        <end position="237"/>
    </location>
</feature>
<dbReference type="Proteomes" id="UP000295479">
    <property type="component" value="Unassembled WGS sequence"/>
</dbReference>
<dbReference type="RefSeq" id="WP_132003076.1">
    <property type="nucleotide sequence ID" value="NZ_SMFK01000002.1"/>
</dbReference>
<dbReference type="SUPFAM" id="SSF51556">
    <property type="entry name" value="Metallo-dependent hydrolases"/>
    <property type="match status" value="1"/>
</dbReference>
<dbReference type="GO" id="GO:0006221">
    <property type="term" value="P:pyrimidine nucleotide biosynthetic process"/>
    <property type="evidence" value="ECO:0007669"/>
    <property type="project" value="UniProtKB-KW"/>
</dbReference>
<dbReference type="Gene3D" id="2.30.40.10">
    <property type="entry name" value="Urease, subunit C, domain 1"/>
    <property type="match status" value="1"/>
</dbReference>
<organism evidence="3 4">
    <name type="scientific">Flavobacterium cellulosilyticum</name>
    <dbReference type="NCBI Taxonomy" id="2541731"/>
    <lineage>
        <taxon>Bacteria</taxon>
        <taxon>Pseudomonadati</taxon>
        <taxon>Bacteroidota</taxon>
        <taxon>Flavobacteriia</taxon>
        <taxon>Flavobacteriales</taxon>
        <taxon>Flavobacteriaceae</taxon>
        <taxon>Flavobacterium</taxon>
    </lineage>
</organism>
<dbReference type="InterPro" id="IPR011059">
    <property type="entry name" value="Metal-dep_hydrolase_composite"/>
</dbReference>
<dbReference type="GO" id="GO:0006145">
    <property type="term" value="P:purine nucleobase catabolic process"/>
    <property type="evidence" value="ECO:0007669"/>
    <property type="project" value="TreeGrafter"/>
</dbReference>
<dbReference type="EMBL" id="SMFK01000002">
    <property type="protein sequence ID" value="TDD98780.1"/>
    <property type="molecule type" value="Genomic_DNA"/>
</dbReference>
<dbReference type="InterPro" id="IPR004722">
    <property type="entry name" value="DHOase"/>
</dbReference>
<comment type="caution">
    <text evidence="3">The sequence shown here is derived from an EMBL/GenBank/DDBJ whole genome shotgun (WGS) entry which is preliminary data.</text>
</comment>
<dbReference type="InterPro" id="IPR050138">
    <property type="entry name" value="DHOase/Allantoinase_Hydrolase"/>
</dbReference>
<dbReference type="GO" id="GO:0046872">
    <property type="term" value="F:metal ion binding"/>
    <property type="evidence" value="ECO:0007669"/>
    <property type="project" value="InterPro"/>
</dbReference>
<gene>
    <name evidence="3" type="ORF">E0F76_06540</name>
</gene>
<dbReference type="InterPro" id="IPR032466">
    <property type="entry name" value="Metal_Hydrolase"/>
</dbReference>
<accession>A0A4R5CJK4</accession>
<evidence type="ECO:0000259" key="2">
    <source>
        <dbReference type="Pfam" id="PF12890"/>
    </source>
</evidence>
<reference evidence="3 4" key="1">
    <citation type="submission" date="2019-03" db="EMBL/GenBank/DDBJ databases">
        <title>Flavobacterium AR-3-4 sp. nov. isolated from arctic soil.</title>
        <authorList>
            <person name="Chaudhary D.K."/>
        </authorList>
    </citation>
    <scope>NUCLEOTIDE SEQUENCE [LARGE SCALE GENOMIC DNA]</scope>
    <source>
        <strain evidence="3 4">AR-3-4</strain>
    </source>
</reference>
<dbReference type="SUPFAM" id="SSF51338">
    <property type="entry name" value="Composite domain of metallo-dependent hydrolases"/>
    <property type="match status" value="1"/>
</dbReference>
<dbReference type="PANTHER" id="PTHR43668:SF2">
    <property type="entry name" value="ALLANTOINASE"/>
    <property type="match status" value="1"/>
</dbReference>
<dbReference type="PANTHER" id="PTHR43668">
    <property type="entry name" value="ALLANTOINASE"/>
    <property type="match status" value="1"/>
</dbReference>
<dbReference type="CDD" id="cd01317">
    <property type="entry name" value="DHOase_IIa"/>
    <property type="match status" value="1"/>
</dbReference>
<dbReference type="NCBIfam" id="TIGR00857">
    <property type="entry name" value="pyrC_multi"/>
    <property type="match status" value="1"/>
</dbReference>
<dbReference type="GO" id="GO:0004038">
    <property type="term" value="F:allantoinase activity"/>
    <property type="evidence" value="ECO:0007669"/>
    <property type="project" value="TreeGrafter"/>
</dbReference>